<dbReference type="Proteomes" id="UP001162640">
    <property type="component" value="Unassembled WGS sequence"/>
</dbReference>
<sequence length="139" mass="14927">MNLCIYGEAYDCSEVGGIPYCLKVLPTAPGDEKTDDDGKSYFLVDKDGKSCFSNLEAERATARLEEIKFIEQIAASLNSVDFVLPQHKKNPKGAFCNEQVYSNLNLLIASGVVSLSLFGRMSVFMCVGGGRGIVGGTGD</sequence>
<organism evidence="1 2">
    <name type="scientific">Triparma laevis f. inornata</name>
    <dbReference type="NCBI Taxonomy" id="1714386"/>
    <lineage>
        <taxon>Eukaryota</taxon>
        <taxon>Sar</taxon>
        <taxon>Stramenopiles</taxon>
        <taxon>Ochrophyta</taxon>
        <taxon>Bolidophyceae</taxon>
        <taxon>Parmales</taxon>
        <taxon>Triparmaceae</taxon>
        <taxon>Triparma</taxon>
    </lineage>
</organism>
<gene>
    <name evidence="1" type="ORF">TL16_g04742</name>
</gene>
<reference evidence="2" key="1">
    <citation type="journal article" date="2023" name="Commun. Biol.">
        <title>Genome analysis of Parmales, the sister group of diatoms, reveals the evolutionary specialization of diatoms from phago-mixotrophs to photoautotrophs.</title>
        <authorList>
            <person name="Ban H."/>
            <person name="Sato S."/>
            <person name="Yoshikawa S."/>
            <person name="Yamada K."/>
            <person name="Nakamura Y."/>
            <person name="Ichinomiya M."/>
            <person name="Sato N."/>
            <person name="Blanc-Mathieu R."/>
            <person name="Endo H."/>
            <person name="Kuwata A."/>
            <person name="Ogata H."/>
        </authorList>
    </citation>
    <scope>NUCLEOTIDE SEQUENCE [LARGE SCALE GENOMIC DNA]</scope>
</reference>
<evidence type="ECO:0000313" key="2">
    <source>
        <dbReference type="Proteomes" id="UP001162640"/>
    </source>
</evidence>
<evidence type="ECO:0000313" key="1">
    <source>
        <dbReference type="EMBL" id="GMH67673.1"/>
    </source>
</evidence>
<proteinExistence type="predicted"/>
<protein>
    <submittedName>
        <fullName evidence="1">Uncharacterized protein</fullName>
    </submittedName>
</protein>
<name>A0A9W7AEB6_9STRA</name>
<comment type="caution">
    <text evidence="1">The sequence shown here is derived from an EMBL/GenBank/DDBJ whole genome shotgun (WGS) entry which is preliminary data.</text>
</comment>
<dbReference type="AlphaFoldDB" id="A0A9W7AEB6"/>
<accession>A0A9W7AEB6</accession>
<dbReference type="EMBL" id="BLQM01000133">
    <property type="protein sequence ID" value="GMH67673.1"/>
    <property type="molecule type" value="Genomic_DNA"/>
</dbReference>